<reference evidence="2" key="1">
    <citation type="submission" date="2014-09" db="EMBL/GenBank/DDBJ databases">
        <authorList>
            <person name="Magalhaes I.L.F."/>
            <person name="Oliveira U."/>
            <person name="Santos F.R."/>
            <person name="Vidigal T.H.D.A."/>
            <person name="Brescovit A.D."/>
            <person name="Santos A.J."/>
        </authorList>
    </citation>
    <scope>NUCLEOTIDE SEQUENCE</scope>
    <source>
        <tissue evidence="2">Shoot tissue taken approximately 20 cm above the soil surface</tissue>
    </source>
</reference>
<name>A0A0A9GAM2_ARUDO</name>
<proteinExistence type="predicted"/>
<feature type="signal peptide" evidence="1">
    <location>
        <begin position="1"/>
        <end position="27"/>
    </location>
</feature>
<sequence length="47" mass="5483">MIAHPALVEHCLFPLLFLYFLMNVTNQSKTKEHQSRSLIEHTFIRAG</sequence>
<evidence type="ECO:0000256" key="1">
    <source>
        <dbReference type="SAM" id="SignalP"/>
    </source>
</evidence>
<reference evidence="2" key="2">
    <citation type="journal article" date="2015" name="Data Brief">
        <title>Shoot transcriptome of the giant reed, Arundo donax.</title>
        <authorList>
            <person name="Barrero R.A."/>
            <person name="Guerrero F.D."/>
            <person name="Moolhuijzen P."/>
            <person name="Goolsby J.A."/>
            <person name="Tidwell J."/>
            <person name="Bellgard S.E."/>
            <person name="Bellgard M.I."/>
        </authorList>
    </citation>
    <scope>NUCLEOTIDE SEQUENCE</scope>
    <source>
        <tissue evidence="2">Shoot tissue taken approximately 20 cm above the soil surface</tissue>
    </source>
</reference>
<organism evidence="2">
    <name type="scientific">Arundo donax</name>
    <name type="common">Giant reed</name>
    <name type="synonym">Donax arundinaceus</name>
    <dbReference type="NCBI Taxonomy" id="35708"/>
    <lineage>
        <taxon>Eukaryota</taxon>
        <taxon>Viridiplantae</taxon>
        <taxon>Streptophyta</taxon>
        <taxon>Embryophyta</taxon>
        <taxon>Tracheophyta</taxon>
        <taxon>Spermatophyta</taxon>
        <taxon>Magnoliopsida</taxon>
        <taxon>Liliopsida</taxon>
        <taxon>Poales</taxon>
        <taxon>Poaceae</taxon>
        <taxon>PACMAD clade</taxon>
        <taxon>Arundinoideae</taxon>
        <taxon>Arundineae</taxon>
        <taxon>Arundo</taxon>
    </lineage>
</organism>
<evidence type="ECO:0000313" key="2">
    <source>
        <dbReference type="EMBL" id="JAE20514.1"/>
    </source>
</evidence>
<keyword evidence="1" id="KW-0732">Signal</keyword>
<dbReference type="AlphaFoldDB" id="A0A0A9GAM2"/>
<feature type="chain" id="PRO_5002044861" evidence="1">
    <location>
        <begin position="28"/>
        <end position="47"/>
    </location>
</feature>
<protein>
    <submittedName>
        <fullName evidence="2">Uncharacterized protein</fullName>
    </submittedName>
</protein>
<dbReference type="EMBL" id="GBRH01177382">
    <property type="protein sequence ID" value="JAE20514.1"/>
    <property type="molecule type" value="Transcribed_RNA"/>
</dbReference>
<accession>A0A0A9GAM2</accession>